<dbReference type="Gene3D" id="1.10.10.10">
    <property type="entry name" value="Winged helix-like DNA-binding domain superfamily/Winged helix DNA-binding domain"/>
    <property type="match status" value="1"/>
</dbReference>
<dbReference type="SMART" id="SM00347">
    <property type="entry name" value="HTH_MARR"/>
    <property type="match status" value="1"/>
</dbReference>
<protein>
    <recommendedName>
        <fullName evidence="1">HTH marR-type domain-containing protein</fullName>
    </recommendedName>
</protein>
<keyword evidence="3" id="KW-1185">Reference proteome</keyword>
<gene>
    <name evidence="2" type="ORF">CE91St30_19310</name>
</gene>
<organism evidence="2 3">
    <name type="scientific">Raoultibacter timonensis</name>
    <dbReference type="NCBI Taxonomy" id="1907662"/>
    <lineage>
        <taxon>Bacteria</taxon>
        <taxon>Bacillati</taxon>
        <taxon>Actinomycetota</taxon>
        <taxon>Coriobacteriia</taxon>
        <taxon>Eggerthellales</taxon>
        <taxon>Eggerthellaceae</taxon>
        <taxon>Raoultibacter</taxon>
    </lineage>
</organism>
<dbReference type="InterPro" id="IPR039422">
    <property type="entry name" value="MarR/SlyA-like"/>
</dbReference>
<reference evidence="2 3" key="1">
    <citation type="submission" date="2022-01" db="EMBL/GenBank/DDBJ databases">
        <title>Novel bile acid biosynthetic pathways are enriched in the microbiome of centenarians.</title>
        <authorList>
            <person name="Sato Y."/>
            <person name="Atarashi K."/>
            <person name="Plichta R.D."/>
            <person name="Arai Y."/>
            <person name="Sasajima S."/>
            <person name="Kearney M.S."/>
            <person name="Suda W."/>
            <person name="Takeshita K."/>
            <person name="Sasaki T."/>
            <person name="Okamoto S."/>
            <person name="Skelly N.A."/>
            <person name="Okamura Y."/>
            <person name="Vlamakis H."/>
            <person name="Li Y."/>
            <person name="Tanoue T."/>
            <person name="Takei H."/>
            <person name="Nittono H."/>
            <person name="Narushima S."/>
            <person name="Irie J."/>
            <person name="Itoh H."/>
            <person name="Moriya K."/>
            <person name="Sugiura Y."/>
            <person name="Suematsu M."/>
            <person name="Moritoki N."/>
            <person name="Shibata S."/>
            <person name="Littman R.D."/>
            <person name="Fischbach A.M."/>
            <person name="Uwamino Y."/>
            <person name="Inoue T."/>
            <person name="Honda A."/>
            <person name="Hattori M."/>
            <person name="Murai T."/>
            <person name="Xavier J.R."/>
            <person name="Hirose N."/>
            <person name="Honda K."/>
        </authorList>
    </citation>
    <scope>NUCLEOTIDE SEQUENCE [LARGE SCALE GENOMIC DNA]</scope>
    <source>
        <strain evidence="2 3">CE91-St30</strain>
    </source>
</reference>
<evidence type="ECO:0000313" key="2">
    <source>
        <dbReference type="EMBL" id="BDE96598.1"/>
    </source>
</evidence>
<dbReference type="PANTHER" id="PTHR33164:SF43">
    <property type="entry name" value="HTH-TYPE TRANSCRIPTIONAL REPRESSOR YETL"/>
    <property type="match status" value="1"/>
</dbReference>
<accession>A0ABN6MJ91</accession>
<dbReference type="InterPro" id="IPR000835">
    <property type="entry name" value="HTH_MarR-typ"/>
</dbReference>
<dbReference type="PANTHER" id="PTHR33164">
    <property type="entry name" value="TRANSCRIPTIONAL REGULATOR, MARR FAMILY"/>
    <property type="match status" value="1"/>
</dbReference>
<dbReference type="InterPro" id="IPR036390">
    <property type="entry name" value="WH_DNA-bd_sf"/>
</dbReference>
<dbReference type="InterPro" id="IPR036388">
    <property type="entry name" value="WH-like_DNA-bd_sf"/>
</dbReference>
<dbReference type="RefSeq" id="WP_244385850.1">
    <property type="nucleotide sequence ID" value="NZ_AP025564.1"/>
</dbReference>
<dbReference type="Proteomes" id="UP001320544">
    <property type="component" value="Chromosome"/>
</dbReference>
<sequence>MVEDFIDSLERLHERVEDENRAAIGPYTGRQLMMMAALATYENPPTLGEFADRLRCSYQNVRVLVSLLEDHGCTLAQQDPNDGRRLRIVLTDEGRELTSRVKKHLDGVQARYAEAIPEEDMTAFVRVVDAILEEDGYIMTFEL</sequence>
<evidence type="ECO:0000259" key="1">
    <source>
        <dbReference type="PROSITE" id="PS50995"/>
    </source>
</evidence>
<dbReference type="PROSITE" id="PS50995">
    <property type="entry name" value="HTH_MARR_2"/>
    <property type="match status" value="1"/>
</dbReference>
<dbReference type="EMBL" id="AP025564">
    <property type="protein sequence ID" value="BDE96598.1"/>
    <property type="molecule type" value="Genomic_DNA"/>
</dbReference>
<feature type="domain" description="HTH marR-type" evidence="1">
    <location>
        <begin position="1"/>
        <end position="133"/>
    </location>
</feature>
<evidence type="ECO:0000313" key="3">
    <source>
        <dbReference type="Proteomes" id="UP001320544"/>
    </source>
</evidence>
<name>A0ABN6MJ91_9ACTN</name>
<proteinExistence type="predicted"/>
<dbReference type="SUPFAM" id="SSF46785">
    <property type="entry name" value="Winged helix' DNA-binding domain"/>
    <property type="match status" value="1"/>
</dbReference>